<accession>A0A6A6ZCR9</accession>
<dbReference type="Proteomes" id="UP000799424">
    <property type="component" value="Unassembled WGS sequence"/>
</dbReference>
<feature type="compositionally biased region" description="Low complexity" evidence="1">
    <location>
        <begin position="462"/>
        <end position="471"/>
    </location>
</feature>
<evidence type="ECO:0000313" key="2">
    <source>
        <dbReference type="EMBL" id="KAF2818509.1"/>
    </source>
</evidence>
<keyword evidence="3" id="KW-1185">Reference proteome</keyword>
<dbReference type="OrthoDB" id="3798150at2759"/>
<gene>
    <name evidence="2" type="ORF">CC86DRAFT_413835</name>
</gene>
<organism evidence="2 3">
    <name type="scientific">Ophiobolus disseminans</name>
    <dbReference type="NCBI Taxonomy" id="1469910"/>
    <lineage>
        <taxon>Eukaryota</taxon>
        <taxon>Fungi</taxon>
        <taxon>Dikarya</taxon>
        <taxon>Ascomycota</taxon>
        <taxon>Pezizomycotina</taxon>
        <taxon>Dothideomycetes</taxon>
        <taxon>Pleosporomycetidae</taxon>
        <taxon>Pleosporales</taxon>
        <taxon>Pleosporineae</taxon>
        <taxon>Phaeosphaeriaceae</taxon>
        <taxon>Ophiobolus</taxon>
    </lineage>
</organism>
<protein>
    <recommendedName>
        <fullName evidence="4">Fungal N-terminal domain-containing protein</fullName>
    </recommendedName>
</protein>
<feature type="region of interest" description="Disordered" evidence="1">
    <location>
        <begin position="329"/>
        <end position="379"/>
    </location>
</feature>
<evidence type="ECO:0000313" key="3">
    <source>
        <dbReference type="Proteomes" id="UP000799424"/>
    </source>
</evidence>
<feature type="compositionally biased region" description="Polar residues" evidence="1">
    <location>
        <begin position="488"/>
        <end position="514"/>
    </location>
</feature>
<sequence length="534" mass="58944">MFASIGSAFRFADLATRIAEVGSENEVFVRTIQVVRDDLHEVERLLSVDSVQRKVTIIPGKLPWIRGAIINTKSSLDDIGKWVERAHSEQEATGAVQFDTRVKWVFKDHEKLLNRTTQLTTCHQQLLGVLGYLVRLEDIPTTSKALYDIDTAFFDDVLARHNRKAGRQSSLGSVNGIETTLPPVIKPEHRSVLHGNESRPSSSFVHGEYSQNPDYSIIPTNPTIWSASPPGSPPPTYTSVVSASRRGGQLGGTPVVTHKNSSYDVYENPTPADSASIESRWHEKQQDVRAHEYSQLVPELAGDTVHMSGTNTLGPVNPYSYTPIHSSKQAFTTKPTSTNEAGELHGDSSFDRGPSICDPGPPPGYPPRQAQKPTSYSPREWSSNVMLSHQHRMSLPELPAFTRRKPVATHANTDFGPMLQSEMFSASTTSSSTITSESRAKSNVFELASREPYTAPRDYHTNVNLPNNNTNSFAATPTPPPNHRQQHHGYQNSQISANPIHTKSHNPPLQSADASSLARMQRQKNMLHLLGSLD</sequence>
<feature type="compositionally biased region" description="Polar residues" evidence="1">
    <location>
        <begin position="329"/>
        <end position="340"/>
    </location>
</feature>
<feature type="region of interest" description="Disordered" evidence="1">
    <location>
        <begin position="455"/>
        <end position="523"/>
    </location>
</feature>
<dbReference type="EMBL" id="MU006251">
    <property type="protein sequence ID" value="KAF2818509.1"/>
    <property type="molecule type" value="Genomic_DNA"/>
</dbReference>
<evidence type="ECO:0008006" key="4">
    <source>
        <dbReference type="Google" id="ProtNLM"/>
    </source>
</evidence>
<dbReference type="AlphaFoldDB" id="A0A6A6ZCR9"/>
<feature type="region of interest" description="Disordered" evidence="1">
    <location>
        <begin position="220"/>
        <end position="279"/>
    </location>
</feature>
<name>A0A6A6ZCR9_9PLEO</name>
<reference evidence="2" key="1">
    <citation type="journal article" date="2020" name="Stud. Mycol.">
        <title>101 Dothideomycetes genomes: a test case for predicting lifestyles and emergence of pathogens.</title>
        <authorList>
            <person name="Haridas S."/>
            <person name="Albert R."/>
            <person name="Binder M."/>
            <person name="Bloem J."/>
            <person name="Labutti K."/>
            <person name="Salamov A."/>
            <person name="Andreopoulos B."/>
            <person name="Baker S."/>
            <person name="Barry K."/>
            <person name="Bills G."/>
            <person name="Bluhm B."/>
            <person name="Cannon C."/>
            <person name="Castanera R."/>
            <person name="Culley D."/>
            <person name="Daum C."/>
            <person name="Ezra D."/>
            <person name="Gonzalez J."/>
            <person name="Henrissat B."/>
            <person name="Kuo A."/>
            <person name="Liang C."/>
            <person name="Lipzen A."/>
            <person name="Lutzoni F."/>
            <person name="Magnuson J."/>
            <person name="Mondo S."/>
            <person name="Nolan M."/>
            <person name="Ohm R."/>
            <person name="Pangilinan J."/>
            <person name="Park H.-J."/>
            <person name="Ramirez L."/>
            <person name="Alfaro M."/>
            <person name="Sun H."/>
            <person name="Tritt A."/>
            <person name="Yoshinaga Y."/>
            <person name="Zwiers L.-H."/>
            <person name="Turgeon B."/>
            <person name="Goodwin S."/>
            <person name="Spatafora J."/>
            <person name="Crous P."/>
            <person name="Grigoriev I."/>
        </authorList>
    </citation>
    <scope>NUCLEOTIDE SEQUENCE</scope>
    <source>
        <strain evidence="2">CBS 113818</strain>
    </source>
</reference>
<evidence type="ECO:0000256" key="1">
    <source>
        <dbReference type="SAM" id="MobiDB-lite"/>
    </source>
</evidence>
<proteinExistence type="predicted"/>